<dbReference type="AlphaFoldDB" id="A0A7I5E7J7"/>
<reference evidence="4" key="1">
    <citation type="submission" date="2020-12" db="UniProtKB">
        <authorList>
            <consortium name="WormBaseParasite"/>
        </authorList>
    </citation>
    <scope>IDENTIFICATION</scope>
    <source>
        <strain evidence="4">MHco3</strain>
    </source>
</reference>
<dbReference type="WBParaSite" id="HCON_00049450-00001">
    <property type="protein sequence ID" value="HCON_00049450-00001"/>
    <property type="gene ID" value="HCON_00049450"/>
</dbReference>
<evidence type="ECO:0000256" key="2">
    <source>
        <dbReference type="SAM" id="Phobius"/>
    </source>
</evidence>
<keyword evidence="2" id="KW-0812">Transmembrane</keyword>
<dbReference type="Proteomes" id="UP000025227">
    <property type="component" value="Unplaced"/>
</dbReference>
<dbReference type="OrthoDB" id="5903817at2759"/>
<organism evidence="3 4">
    <name type="scientific">Haemonchus contortus</name>
    <name type="common">Barber pole worm</name>
    <dbReference type="NCBI Taxonomy" id="6289"/>
    <lineage>
        <taxon>Eukaryota</taxon>
        <taxon>Metazoa</taxon>
        <taxon>Ecdysozoa</taxon>
        <taxon>Nematoda</taxon>
        <taxon>Chromadorea</taxon>
        <taxon>Rhabditida</taxon>
        <taxon>Rhabditina</taxon>
        <taxon>Rhabditomorpha</taxon>
        <taxon>Strongyloidea</taxon>
        <taxon>Trichostrongylidae</taxon>
        <taxon>Haemonchus</taxon>
    </lineage>
</organism>
<proteinExistence type="predicted"/>
<feature type="transmembrane region" description="Helical" evidence="2">
    <location>
        <begin position="21"/>
        <end position="41"/>
    </location>
</feature>
<evidence type="ECO:0000313" key="3">
    <source>
        <dbReference type="Proteomes" id="UP000025227"/>
    </source>
</evidence>
<sequence length="200" mass="22040">MAIDRALYMEHRDLTPERIDVFSLLATIALVVGIVLMAYWLGTLLHQTLSADFNEGFDSTAKTPDRLAGPFGHTASETPMEMKSEGPSPSLSEQEIKSKSYRIFSTSDGYMEQHGVTRVGKDAEPVPPVLNVVWEPAATAATRKSENNLGSSCEHLQLVSSAPVYVKRFHPSMQRIIEEPVVVNLYVESCTPAKEETTSL</sequence>
<keyword evidence="2" id="KW-1133">Transmembrane helix</keyword>
<protein>
    <submittedName>
        <fullName evidence="4">DUF4808 domain-containing protein</fullName>
    </submittedName>
</protein>
<keyword evidence="2" id="KW-0472">Membrane</keyword>
<accession>A0A7I5E7J7</accession>
<keyword evidence="3" id="KW-1185">Reference proteome</keyword>
<feature type="region of interest" description="Disordered" evidence="1">
    <location>
        <begin position="64"/>
        <end position="95"/>
    </location>
</feature>
<evidence type="ECO:0000256" key="1">
    <source>
        <dbReference type="SAM" id="MobiDB-lite"/>
    </source>
</evidence>
<name>A0A7I5E7J7_HAECO</name>
<evidence type="ECO:0000313" key="4">
    <source>
        <dbReference type="WBParaSite" id="HCON_00049450-00001"/>
    </source>
</evidence>